<keyword evidence="4 6" id="KW-1133">Transmembrane helix</keyword>
<accession>A0A8H4QGL3</accession>
<gene>
    <name evidence="7" type="ORF">G7Y89_g15754</name>
</gene>
<evidence type="ECO:0000256" key="6">
    <source>
        <dbReference type="SAM" id="Phobius"/>
    </source>
</evidence>
<comment type="caution">
    <text evidence="7">The sequence shown here is derived from an EMBL/GenBank/DDBJ whole genome shotgun (WGS) entry which is preliminary data.</text>
</comment>
<evidence type="ECO:0000256" key="4">
    <source>
        <dbReference type="ARBA" id="ARBA00022989"/>
    </source>
</evidence>
<proteinExistence type="inferred from homology"/>
<evidence type="ECO:0000313" key="8">
    <source>
        <dbReference type="Proteomes" id="UP000566819"/>
    </source>
</evidence>
<keyword evidence="3 6" id="KW-0812">Transmembrane</keyword>
<comment type="subcellular location">
    <subcellularLocation>
        <location evidence="1">Membrane</location>
        <topology evidence="1">Multi-pass membrane protein</topology>
    </subcellularLocation>
</comment>
<comment type="similarity">
    <text evidence="2">Belongs to the major facilitator superfamily.</text>
</comment>
<protein>
    <submittedName>
        <fullName evidence="7">Uncharacterized protein</fullName>
    </submittedName>
</protein>
<keyword evidence="8" id="KW-1185">Reference proteome</keyword>
<dbReference type="AlphaFoldDB" id="A0A8H4QGL3"/>
<evidence type="ECO:0000256" key="3">
    <source>
        <dbReference type="ARBA" id="ARBA00022692"/>
    </source>
</evidence>
<organism evidence="7 8">
    <name type="scientific">Cudoniella acicularis</name>
    <dbReference type="NCBI Taxonomy" id="354080"/>
    <lineage>
        <taxon>Eukaryota</taxon>
        <taxon>Fungi</taxon>
        <taxon>Dikarya</taxon>
        <taxon>Ascomycota</taxon>
        <taxon>Pezizomycotina</taxon>
        <taxon>Leotiomycetes</taxon>
        <taxon>Helotiales</taxon>
        <taxon>Tricladiaceae</taxon>
        <taxon>Cudoniella</taxon>
    </lineage>
</organism>
<reference evidence="7 8" key="1">
    <citation type="submission" date="2020-03" db="EMBL/GenBank/DDBJ databases">
        <title>Draft Genome Sequence of Cudoniella acicularis.</title>
        <authorList>
            <person name="Buettner E."/>
            <person name="Kellner H."/>
        </authorList>
    </citation>
    <scope>NUCLEOTIDE SEQUENCE [LARGE SCALE GENOMIC DNA]</scope>
    <source>
        <strain evidence="7 8">DSM 108380</strain>
    </source>
</reference>
<feature type="transmembrane region" description="Helical" evidence="6">
    <location>
        <begin position="94"/>
        <end position="114"/>
    </location>
</feature>
<dbReference type="PANTHER" id="PTHR23502">
    <property type="entry name" value="MAJOR FACILITATOR SUPERFAMILY"/>
    <property type="match status" value="1"/>
</dbReference>
<evidence type="ECO:0000313" key="7">
    <source>
        <dbReference type="EMBL" id="KAF4610366.1"/>
    </source>
</evidence>
<name>A0A8H4QGL3_9HELO</name>
<sequence>MENPSIESIFQLEKSEASSEANDLEAIQEKSVSSLEGQHFKINPGDQSIIDFAPNDPENPLNWPLWRKLSIVILAATAQMLTKSKEGYLKPEHRLPLMLLGSVVLPLGLFLYGWSAEKRLHWIVPLIGTGVIGFNFVSPFNMNEAKGNHHEDRTAPAET</sequence>
<feature type="transmembrane region" description="Helical" evidence="6">
    <location>
        <begin position="120"/>
        <end position="137"/>
    </location>
</feature>
<evidence type="ECO:0000256" key="5">
    <source>
        <dbReference type="ARBA" id="ARBA00023136"/>
    </source>
</evidence>
<dbReference type="PANTHER" id="PTHR23502:SF68">
    <property type="entry name" value="MULTIDRUG TRANSPORTER, PUTATIVE (AFU_ORTHOLOGUE AFUA_3G01120)-RELATED"/>
    <property type="match status" value="1"/>
</dbReference>
<dbReference type="OrthoDB" id="5296287at2759"/>
<dbReference type="EMBL" id="JAAMPI010002661">
    <property type="protein sequence ID" value="KAF4610366.1"/>
    <property type="molecule type" value="Genomic_DNA"/>
</dbReference>
<dbReference type="GO" id="GO:0022857">
    <property type="term" value="F:transmembrane transporter activity"/>
    <property type="evidence" value="ECO:0007669"/>
    <property type="project" value="TreeGrafter"/>
</dbReference>
<evidence type="ECO:0000256" key="2">
    <source>
        <dbReference type="ARBA" id="ARBA00008335"/>
    </source>
</evidence>
<dbReference type="GO" id="GO:0016020">
    <property type="term" value="C:membrane"/>
    <property type="evidence" value="ECO:0007669"/>
    <property type="project" value="UniProtKB-SubCell"/>
</dbReference>
<keyword evidence="5 6" id="KW-0472">Membrane</keyword>
<evidence type="ECO:0000256" key="1">
    <source>
        <dbReference type="ARBA" id="ARBA00004141"/>
    </source>
</evidence>
<dbReference type="Proteomes" id="UP000566819">
    <property type="component" value="Unassembled WGS sequence"/>
</dbReference>